<evidence type="ECO:0000256" key="3">
    <source>
        <dbReference type="ARBA" id="ARBA00022723"/>
    </source>
</evidence>
<sequence>MRYKSQKCGNFDVPQIDKTSGKDSDLHLYVQYVMDVDQQYYASATWCQFLDGLGPSHGLINFNLAEILELELTDFIELKDLIEIVIHEITHILGFSEDDIPKWKSSIGTPYSKPTITQKIRDIDSLLLTTPHVLEFARKYFGCPTLVGMPLQNYGDQSSKNSHWENTIIQNEYMNASVSLTQAYFSGFTTNLLRDTGFYVEIDESMEEQMFYGKGKGCEYVLGKCKTTTREFCDPKTDEKLCDFYHNGLATCTTGQFNDPGCNNLFTNAAYKCWDVNSVLNNMNQLKETEFTLGLIRDVLTRTQFLKKQNKKMIKLWVIALKMNVMQMDNKSQYIYKKKKQYVNIIKKK</sequence>
<evidence type="ECO:0000313" key="10">
    <source>
        <dbReference type="Proteomes" id="UP000008983"/>
    </source>
</evidence>
<feature type="active site" evidence="7">
    <location>
        <position position="88"/>
    </location>
</feature>
<dbReference type="GO" id="GO:0016020">
    <property type="term" value="C:membrane"/>
    <property type="evidence" value="ECO:0007669"/>
    <property type="project" value="InterPro"/>
</dbReference>
<evidence type="ECO:0000256" key="2">
    <source>
        <dbReference type="ARBA" id="ARBA00022670"/>
    </source>
</evidence>
<evidence type="ECO:0000256" key="4">
    <source>
        <dbReference type="ARBA" id="ARBA00022801"/>
    </source>
</evidence>
<dbReference type="SUPFAM" id="SSF55486">
    <property type="entry name" value="Metalloproteases ('zincins'), catalytic domain"/>
    <property type="match status" value="1"/>
</dbReference>
<name>G0R6M2_ICHMU</name>
<gene>
    <name evidence="9" type="ORF">IMG5_205960</name>
</gene>
<evidence type="ECO:0000256" key="5">
    <source>
        <dbReference type="ARBA" id="ARBA00022833"/>
    </source>
</evidence>
<keyword evidence="10" id="KW-1185">Reference proteome</keyword>
<evidence type="ECO:0000256" key="6">
    <source>
        <dbReference type="ARBA" id="ARBA00023049"/>
    </source>
</evidence>
<dbReference type="Proteomes" id="UP000008983">
    <property type="component" value="Unassembled WGS sequence"/>
</dbReference>
<dbReference type="GO" id="GO:0004222">
    <property type="term" value="F:metalloendopeptidase activity"/>
    <property type="evidence" value="ECO:0007669"/>
    <property type="project" value="InterPro"/>
</dbReference>
<comment type="cofactor">
    <cofactor evidence="8">
        <name>Zn(2+)</name>
        <dbReference type="ChEBI" id="CHEBI:29105"/>
    </cofactor>
    <text evidence="8">Binds 1 zinc ion per subunit.</text>
</comment>
<reference evidence="9 10" key="1">
    <citation type="submission" date="2011-07" db="EMBL/GenBank/DDBJ databases">
        <authorList>
            <person name="Coyne R."/>
            <person name="Brami D."/>
            <person name="Johnson J."/>
            <person name="Hostetler J."/>
            <person name="Hannick L."/>
            <person name="Clark T."/>
            <person name="Cassidy-Hanley D."/>
            <person name="Inman J."/>
        </authorList>
    </citation>
    <scope>NUCLEOTIDE SEQUENCE [LARGE SCALE GENOMIC DNA]</scope>
    <source>
        <strain evidence="9 10">G5</strain>
    </source>
</reference>
<feature type="binding site" evidence="8">
    <location>
        <position position="163"/>
    </location>
    <ligand>
        <name>Zn(2+)</name>
        <dbReference type="ChEBI" id="CHEBI:29105"/>
        <note>catalytic</note>
    </ligand>
</feature>
<keyword evidence="6 8" id="KW-0482">Metalloprotease</keyword>
<dbReference type="InterPro" id="IPR001577">
    <property type="entry name" value="Peptidase_M8"/>
</dbReference>
<protein>
    <submittedName>
        <fullName evidence="9">Leishmanolysin family protein, putative</fullName>
        <ecNumber evidence="9">3.4.24.36</ecNumber>
    </submittedName>
</protein>
<keyword evidence="5 8" id="KW-0862">Zinc</keyword>
<dbReference type="Gene3D" id="3.10.170.20">
    <property type="match status" value="1"/>
</dbReference>
<organism evidence="9 10">
    <name type="scientific">Ichthyophthirius multifiliis</name>
    <name type="common">White spot disease agent</name>
    <name type="synonym">Ich</name>
    <dbReference type="NCBI Taxonomy" id="5932"/>
    <lineage>
        <taxon>Eukaryota</taxon>
        <taxon>Sar</taxon>
        <taxon>Alveolata</taxon>
        <taxon>Ciliophora</taxon>
        <taxon>Intramacronucleata</taxon>
        <taxon>Oligohymenophorea</taxon>
        <taxon>Hymenostomatida</taxon>
        <taxon>Ophryoglenina</taxon>
        <taxon>Ichthyophthirius</taxon>
    </lineage>
</organism>
<evidence type="ECO:0000256" key="7">
    <source>
        <dbReference type="PIRSR" id="PIRSR601577-1"/>
    </source>
</evidence>
<keyword evidence="3 8" id="KW-0479">Metal-binding</keyword>
<dbReference type="GeneID" id="14902937"/>
<dbReference type="PANTHER" id="PTHR10942">
    <property type="entry name" value="LEISHMANOLYSIN-LIKE PEPTIDASE"/>
    <property type="match status" value="1"/>
</dbReference>
<dbReference type="Gene3D" id="3.90.132.10">
    <property type="entry name" value="Leishmanolysin , domain 2"/>
    <property type="match status" value="1"/>
</dbReference>
<comment type="similarity">
    <text evidence="1">Belongs to the peptidase M8 family.</text>
</comment>
<evidence type="ECO:0000313" key="9">
    <source>
        <dbReference type="EMBL" id="EGR26883.1"/>
    </source>
</evidence>
<dbReference type="STRING" id="857967.G0R6M2"/>
<dbReference type="GO" id="GO:0006508">
    <property type="term" value="P:proteolysis"/>
    <property type="evidence" value="ECO:0007669"/>
    <property type="project" value="UniProtKB-KW"/>
</dbReference>
<dbReference type="RefSeq" id="XP_004023767.1">
    <property type="nucleotide sequence ID" value="XM_004023718.1"/>
</dbReference>
<feature type="binding site" evidence="8">
    <location>
        <position position="87"/>
    </location>
    <ligand>
        <name>Zn(2+)</name>
        <dbReference type="ChEBI" id="CHEBI:29105"/>
        <note>catalytic</note>
    </ligand>
</feature>
<keyword evidence="4 9" id="KW-0378">Hydrolase</keyword>
<evidence type="ECO:0000256" key="1">
    <source>
        <dbReference type="ARBA" id="ARBA00005860"/>
    </source>
</evidence>
<feature type="binding site" evidence="8">
    <location>
        <position position="91"/>
    </location>
    <ligand>
        <name>Zn(2+)</name>
        <dbReference type="ChEBI" id="CHEBI:29105"/>
        <note>catalytic</note>
    </ligand>
</feature>
<dbReference type="EMBL" id="GL984406">
    <property type="protein sequence ID" value="EGR26883.1"/>
    <property type="molecule type" value="Genomic_DNA"/>
</dbReference>
<dbReference type="OrthoDB" id="238768at2759"/>
<dbReference type="eggNOG" id="KOG2556">
    <property type="taxonomic scope" value="Eukaryota"/>
</dbReference>
<dbReference type="GO" id="GO:0046872">
    <property type="term" value="F:metal ion binding"/>
    <property type="evidence" value="ECO:0007669"/>
    <property type="project" value="UniProtKB-KW"/>
</dbReference>
<dbReference type="PANTHER" id="PTHR10942:SF0">
    <property type="entry name" value="LEISHMANOLYSIN-LIKE PEPTIDASE"/>
    <property type="match status" value="1"/>
</dbReference>
<dbReference type="GO" id="GO:0005737">
    <property type="term" value="C:cytoplasm"/>
    <property type="evidence" value="ECO:0007669"/>
    <property type="project" value="TreeGrafter"/>
</dbReference>
<proteinExistence type="inferred from homology"/>
<dbReference type="Pfam" id="PF01457">
    <property type="entry name" value="Peptidase_M8"/>
    <property type="match status" value="1"/>
</dbReference>
<dbReference type="EC" id="3.4.24.36" evidence="9"/>
<dbReference type="InParanoid" id="G0R6M2"/>
<evidence type="ECO:0000256" key="8">
    <source>
        <dbReference type="PIRSR" id="PIRSR601577-2"/>
    </source>
</evidence>
<keyword evidence="2" id="KW-0645">Protease</keyword>
<dbReference type="AlphaFoldDB" id="G0R6M2"/>
<accession>G0R6M2</accession>
<dbReference type="GO" id="GO:0007155">
    <property type="term" value="P:cell adhesion"/>
    <property type="evidence" value="ECO:0007669"/>
    <property type="project" value="InterPro"/>
</dbReference>